<evidence type="ECO:0000256" key="3">
    <source>
        <dbReference type="ARBA" id="ARBA00022475"/>
    </source>
</evidence>
<evidence type="ECO:0000256" key="7">
    <source>
        <dbReference type="SAM" id="Phobius"/>
    </source>
</evidence>
<evidence type="ECO:0000256" key="4">
    <source>
        <dbReference type="ARBA" id="ARBA00022692"/>
    </source>
</evidence>
<evidence type="ECO:0000256" key="2">
    <source>
        <dbReference type="ARBA" id="ARBA00007362"/>
    </source>
</evidence>
<keyword evidence="6 7" id="KW-0472">Membrane</keyword>
<evidence type="ECO:0000256" key="6">
    <source>
        <dbReference type="ARBA" id="ARBA00023136"/>
    </source>
</evidence>
<feature type="domain" description="EamA" evidence="8">
    <location>
        <begin position="150"/>
        <end position="283"/>
    </location>
</feature>
<protein>
    <submittedName>
        <fullName evidence="9">EamA family transporter</fullName>
    </submittedName>
</protein>
<keyword evidence="3" id="KW-1003">Cell membrane</keyword>
<dbReference type="SUPFAM" id="SSF103481">
    <property type="entry name" value="Multidrug resistance efflux transporter EmrE"/>
    <property type="match status" value="2"/>
</dbReference>
<dbReference type="GO" id="GO:0005886">
    <property type="term" value="C:plasma membrane"/>
    <property type="evidence" value="ECO:0007669"/>
    <property type="project" value="UniProtKB-SubCell"/>
</dbReference>
<evidence type="ECO:0000259" key="8">
    <source>
        <dbReference type="Pfam" id="PF00892"/>
    </source>
</evidence>
<feature type="transmembrane region" description="Helical" evidence="7">
    <location>
        <begin position="68"/>
        <end position="88"/>
    </location>
</feature>
<feature type="transmembrane region" description="Helical" evidence="7">
    <location>
        <begin position="151"/>
        <end position="169"/>
    </location>
</feature>
<dbReference type="EMBL" id="VBAP01000001">
    <property type="protein sequence ID" value="TMI77399.1"/>
    <property type="molecule type" value="Genomic_DNA"/>
</dbReference>
<evidence type="ECO:0000313" key="9">
    <source>
        <dbReference type="EMBL" id="TMI77399.1"/>
    </source>
</evidence>
<sequence>MRSRLRGHAAVMGAATLWGVSGVVAKTLFNRQIEPWTLLEIRLTGSFLTLLVILTLRRHPVRVPRDLVGRLVALGLAMTCAQFTYYLTISLTNVSTALFLQYTAPVFVALYAWAATGETITPRRGGAILLAVTGSYFLVTGGEGIRIHPLGLLSGCLSAVAFGVYAILARGRVQQVGSWTMLLYALGSGAAVWSLIVPPWKAYLPGHEPVEWALFGFIVVFATILPFGLFLYGLRHITSSLASLTATLEPVVGSAAAMLMLHEVLGVIQITGGLAIVAAVVLIQVSDLFAARRVVLPPAPD</sequence>
<reference evidence="9 10" key="1">
    <citation type="journal article" date="2019" name="Nat. Microbiol.">
        <title>Mediterranean grassland soil C-N compound turnover is dependent on rainfall and depth, and is mediated by genomically divergent microorganisms.</title>
        <authorList>
            <person name="Diamond S."/>
            <person name="Andeer P.F."/>
            <person name="Li Z."/>
            <person name="Crits-Christoph A."/>
            <person name="Burstein D."/>
            <person name="Anantharaman K."/>
            <person name="Lane K.R."/>
            <person name="Thomas B.C."/>
            <person name="Pan C."/>
            <person name="Northen T.R."/>
            <person name="Banfield J.F."/>
        </authorList>
    </citation>
    <scope>NUCLEOTIDE SEQUENCE [LARGE SCALE GENOMIC DNA]</scope>
    <source>
        <strain evidence="9">NP_8</strain>
    </source>
</reference>
<gene>
    <name evidence="9" type="ORF">E6H05_00010</name>
</gene>
<keyword evidence="5 7" id="KW-1133">Transmembrane helix</keyword>
<feature type="transmembrane region" description="Helical" evidence="7">
    <location>
        <begin position="94"/>
        <end position="114"/>
    </location>
</feature>
<dbReference type="Pfam" id="PF00892">
    <property type="entry name" value="EamA"/>
    <property type="match status" value="2"/>
</dbReference>
<feature type="transmembrane region" description="Helical" evidence="7">
    <location>
        <begin position="212"/>
        <end position="234"/>
    </location>
</feature>
<accession>A0A537J1G3</accession>
<keyword evidence="4 7" id="KW-0812">Transmembrane</keyword>
<comment type="similarity">
    <text evidence="2">Belongs to the EamA transporter family.</text>
</comment>
<feature type="domain" description="EamA" evidence="8">
    <location>
        <begin position="6"/>
        <end position="139"/>
    </location>
</feature>
<dbReference type="InterPro" id="IPR000620">
    <property type="entry name" value="EamA_dom"/>
</dbReference>
<evidence type="ECO:0000313" key="10">
    <source>
        <dbReference type="Proteomes" id="UP000318834"/>
    </source>
</evidence>
<feature type="transmembrane region" description="Helical" evidence="7">
    <location>
        <begin position="267"/>
        <end position="285"/>
    </location>
</feature>
<dbReference type="PANTHER" id="PTHR32322">
    <property type="entry name" value="INNER MEMBRANE TRANSPORTER"/>
    <property type="match status" value="1"/>
</dbReference>
<dbReference type="PANTHER" id="PTHR32322:SF18">
    <property type="entry name" value="S-ADENOSYLMETHIONINE_S-ADENOSYLHOMOCYSTEINE TRANSPORTER"/>
    <property type="match status" value="1"/>
</dbReference>
<feature type="transmembrane region" description="Helical" evidence="7">
    <location>
        <begin position="181"/>
        <end position="200"/>
    </location>
</feature>
<comment type="subcellular location">
    <subcellularLocation>
        <location evidence="1">Cell membrane</location>
        <topology evidence="1">Multi-pass membrane protein</topology>
    </subcellularLocation>
</comment>
<comment type="caution">
    <text evidence="9">The sequence shown here is derived from an EMBL/GenBank/DDBJ whole genome shotgun (WGS) entry which is preliminary data.</text>
</comment>
<evidence type="ECO:0000256" key="5">
    <source>
        <dbReference type="ARBA" id="ARBA00022989"/>
    </source>
</evidence>
<name>A0A537J1G3_9BACT</name>
<dbReference type="Proteomes" id="UP000318834">
    <property type="component" value="Unassembled WGS sequence"/>
</dbReference>
<organism evidence="9 10">
    <name type="scientific">Candidatus Segetimicrobium genomatis</name>
    <dbReference type="NCBI Taxonomy" id="2569760"/>
    <lineage>
        <taxon>Bacteria</taxon>
        <taxon>Bacillati</taxon>
        <taxon>Candidatus Sysuimicrobiota</taxon>
        <taxon>Candidatus Sysuimicrobiia</taxon>
        <taxon>Candidatus Sysuimicrobiales</taxon>
        <taxon>Candidatus Segetimicrobiaceae</taxon>
        <taxon>Candidatus Segetimicrobium</taxon>
    </lineage>
</organism>
<dbReference type="InterPro" id="IPR050638">
    <property type="entry name" value="AA-Vitamin_Transporters"/>
</dbReference>
<dbReference type="AlphaFoldDB" id="A0A537J1G3"/>
<feature type="transmembrane region" description="Helical" evidence="7">
    <location>
        <begin position="126"/>
        <end position="145"/>
    </location>
</feature>
<feature type="transmembrane region" description="Helical" evidence="7">
    <location>
        <begin position="35"/>
        <end position="56"/>
    </location>
</feature>
<dbReference type="InterPro" id="IPR037185">
    <property type="entry name" value="EmrE-like"/>
</dbReference>
<proteinExistence type="inferred from homology"/>
<evidence type="ECO:0000256" key="1">
    <source>
        <dbReference type="ARBA" id="ARBA00004651"/>
    </source>
</evidence>